<dbReference type="PANTHER" id="PTHR34853">
    <property type="match status" value="1"/>
</dbReference>
<accession>A0A1I7E687</accession>
<dbReference type="EMBL" id="FPBH01000014">
    <property type="protein sequence ID" value="SFU19447.1"/>
    <property type="molecule type" value="Genomic_DNA"/>
</dbReference>
<keyword evidence="1" id="KW-0732">Signal</keyword>
<reference evidence="3 4" key="1">
    <citation type="submission" date="2016-10" db="EMBL/GenBank/DDBJ databases">
        <authorList>
            <person name="de Groot N.N."/>
        </authorList>
    </citation>
    <scope>NUCLEOTIDE SEQUENCE [LARGE SCALE GENOMIC DNA]</scope>
    <source>
        <strain evidence="3 4">LMG 27731</strain>
    </source>
</reference>
<dbReference type="OrthoDB" id="9798122at2"/>
<dbReference type="EMBL" id="CAJNAU010000025">
    <property type="protein sequence ID" value="CAE6758137.1"/>
    <property type="molecule type" value="Genomic_DNA"/>
</dbReference>
<dbReference type="GO" id="GO:0008236">
    <property type="term" value="F:serine-type peptidase activity"/>
    <property type="evidence" value="ECO:0007669"/>
    <property type="project" value="InterPro"/>
</dbReference>
<dbReference type="RefSeq" id="WP_093637370.1">
    <property type="nucleotide sequence ID" value="NZ_CAJNAU010000025.1"/>
</dbReference>
<dbReference type="GO" id="GO:0004806">
    <property type="term" value="F:triacylglycerol lipase activity"/>
    <property type="evidence" value="ECO:0007669"/>
    <property type="project" value="InterPro"/>
</dbReference>
<evidence type="ECO:0000256" key="1">
    <source>
        <dbReference type="SAM" id="SignalP"/>
    </source>
</evidence>
<evidence type="ECO:0000313" key="4">
    <source>
        <dbReference type="Proteomes" id="UP000198844"/>
    </source>
</evidence>
<dbReference type="Proteomes" id="UP000198844">
    <property type="component" value="Unassembled WGS sequence"/>
</dbReference>
<name>A0A1I7E687_9BURK</name>
<dbReference type="PANTHER" id="PTHR34853:SF1">
    <property type="entry name" value="LIPASE 5"/>
    <property type="match status" value="1"/>
</dbReference>
<feature type="chain" id="PRO_5011522255" evidence="1">
    <location>
        <begin position="27"/>
        <end position="528"/>
    </location>
</feature>
<dbReference type="InterPro" id="IPR005152">
    <property type="entry name" value="Lipase_secreted"/>
</dbReference>
<evidence type="ECO:0000313" key="5">
    <source>
        <dbReference type="Proteomes" id="UP000674425"/>
    </source>
</evidence>
<proteinExistence type="predicted"/>
<keyword evidence="5" id="KW-1185">Reference proteome</keyword>
<dbReference type="SUPFAM" id="SSF53474">
    <property type="entry name" value="alpha/beta-Hydrolases"/>
    <property type="match status" value="1"/>
</dbReference>
<evidence type="ECO:0000313" key="2">
    <source>
        <dbReference type="EMBL" id="CAE6758137.1"/>
    </source>
</evidence>
<dbReference type="GO" id="GO:0006508">
    <property type="term" value="P:proteolysis"/>
    <property type="evidence" value="ECO:0007669"/>
    <property type="project" value="InterPro"/>
</dbReference>
<gene>
    <name evidence="2" type="ORF">R69658_03040</name>
    <name evidence="3" type="ORF">SAMN05192563_101467</name>
</gene>
<dbReference type="Gene3D" id="3.40.50.1820">
    <property type="entry name" value="alpha/beta hydrolase"/>
    <property type="match status" value="1"/>
</dbReference>
<sequence>MPVAIRNAALVLLTCFTLGGSAYVQAGSGCDEGCKARGQLLEQRVTLRLSAAAFSKLLASNASGQQLAQIAGAPACGVEIVTFRYRTIGGAGEPTTSSGALMIPGGRSAACSGPRPLMLYAHGTTAYRNYNIADITQTDPGNGDGAGEGISVAAMYAAQGYIVVATNYAGYAGSDLTYHPYLNADQQSADVIDSLRAARTALSAVKAERKTRENGKLFVTGYSQGGFVALATHRALQAAGVKVTASAPGSGPYALAATADALIEGEVNLGSTLFTTLIVTGYQHAYENIYRKPGDFYEAAYAPGIENLLPSLQPLNTLFSKGKLPSTQLFSSVPPAPQYASMTPPTSPPLTPPSLTPVFAAGFGNANLVRNAYRLSLLEDASANPDGAFPDSTVALTPAANPMHPLRQAFKRNDLRNWLPRAPVLLCGGGSDPTVFFFNARIEQAYWQDAKVPAGLTSVLDVDSPISGPNDPYAPIKQGFASAKATLANQAVAGGATDGGASAVLQAYHGELVASFCMVAARAFFTNF</sequence>
<protein>
    <submittedName>
        <fullName evidence="3">Prolyl oligopeptidase family protein</fullName>
    </submittedName>
</protein>
<dbReference type="InterPro" id="IPR029058">
    <property type="entry name" value="AB_hydrolase_fold"/>
</dbReference>
<dbReference type="Proteomes" id="UP000674425">
    <property type="component" value="Unassembled WGS sequence"/>
</dbReference>
<evidence type="ECO:0000313" key="3">
    <source>
        <dbReference type="EMBL" id="SFU19447.1"/>
    </source>
</evidence>
<feature type="signal peptide" evidence="1">
    <location>
        <begin position="1"/>
        <end position="26"/>
    </location>
</feature>
<dbReference type="GO" id="GO:0016042">
    <property type="term" value="P:lipid catabolic process"/>
    <property type="evidence" value="ECO:0007669"/>
    <property type="project" value="InterPro"/>
</dbReference>
<dbReference type="AlphaFoldDB" id="A0A1I7E687"/>
<organism evidence="3 4">
    <name type="scientific">Paraburkholderia aspalathi</name>
    <dbReference type="NCBI Taxonomy" id="1324617"/>
    <lineage>
        <taxon>Bacteria</taxon>
        <taxon>Pseudomonadati</taxon>
        <taxon>Pseudomonadota</taxon>
        <taxon>Betaproteobacteria</taxon>
        <taxon>Burkholderiales</taxon>
        <taxon>Burkholderiaceae</taxon>
        <taxon>Paraburkholderia</taxon>
    </lineage>
</organism>
<reference evidence="2 5" key="2">
    <citation type="submission" date="2021-02" db="EMBL/GenBank/DDBJ databases">
        <authorList>
            <person name="Vanwijnsberghe S."/>
        </authorList>
    </citation>
    <scope>NUCLEOTIDE SEQUENCE [LARGE SCALE GENOMIC DNA]</scope>
    <source>
        <strain evidence="2 5">R-69658</strain>
    </source>
</reference>
<dbReference type="PROSITE" id="PS51257">
    <property type="entry name" value="PROKAR_LIPOPROTEIN"/>
    <property type="match status" value="1"/>
</dbReference>